<comment type="similarity">
    <text evidence="4">Belongs to the alkaline phosphatase family.</text>
</comment>
<dbReference type="Gene3D" id="3.40.720.10">
    <property type="entry name" value="Alkaline Phosphatase, subunit A"/>
    <property type="match status" value="1"/>
</dbReference>
<feature type="binding site" evidence="3">
    <location>
        <position position="431"/>
    </location>
    <ligand>
        <name>Zn(2+)</name>
        <dbReference type="ChEBI" id="CHEBI:29105"/>
        <label>2</label>
    </ligand>
</feature>
<dbReference type="InterPro" id="IPR001952">
    <property type="entry name" value="Alkaline_phosphatase"/>
</dbReference>
<dbReference type="CDD" id="cd16012">
    <property type="entry name" value="ALP"/>
    <property type="match status" value="1"/>
</dbReference>
<keyword evidence="5" id="KW-0378">Hydrolase</keyword>
<keyword evidence="3" id="KW-0862">Zinc</keyword>
<dbReference type="Pfam" id="PF00245">
    <property type="entry name" value="Alk_phosphatase"/>
    <property type="match status" value="1"/>
</dbReference>
<feature type="binding site" evidence="3">
    <location>
        <position position="284"/>
    </location>
    <ligand>
        <name>Zn(2+)</name>
        <dbReference type="ChEBI" id="CHEBI:29105"/>
        <label>2</label>
    </ligand>
</feature>
<dbReference type="SUPFAM" id="SSF53649">
    <property type="entry name" value="Alkaline phosphatase-like"/>
    <property type="match status" value="1"/>
</dbReference>
<evidence type="ECO:0000256" key="2">
    <source>
        <dbReference type="PIRSR" id="PIRSR601952-1"/>
    </source>
</evidence>
<dbReference type="PANTHER" id="PTHR11596:SF5">
    <property type="entry name" value="ALKALINE PHOSPHATASE"/>
    <property type="match status" value="1"/>
</dbReference>
<dbReference type="EC" id="3.1.3.1" evidence="5"/>
<feature type="binding site" evidence="3">
    <location>
        <position position="50"/>
    </location>
    <ligand>
        <name>Mg(2+)</name>
        <dbReference type="ChEBI" id="CHEBI:18420"/>
    </ligand>
</feature>
<keyword evidence="3" id="KW-0460">Magnesium</keyword>
<sequence>MNRRNFFKKGSLVALGSTLLHPFDSLANEIGYDTTAKYKKAKNIIIIVSDGMSIGTLNMADLYLSRKTGKGSNWLSLYKENKVSRALMDMASASSIVTDSAAASSSWGGGVRIENGGLNISKSGEAHFPIWQKFKKAGKKAGCVTTVPITHATPAGFCVNSKSRNAQEDIAEKYLEHKFDVMMGGGDDYFASNKRKDKKDMYQEFMTKGYQVVNTKQAMFSAETNKPILGVFDDNALPYAIDRKNSKELTQKIPTLAEMTKKAIEAMKNHDQGFVLQVEAGKVDWAAHGNDIAGLIHDQIDHDEAIQVAMDFAEQDGETLVIITTDHGNANPGVIYGSKANANFDSIQNYKHTNEWVLNGIGKETSISQIKERIHYANTIALTNEECKQLLDYYKDIPTANGLYNPKHLPFNLLATMQKLHNSVGWISMQHSADYVELAMYGPGSQLLKPFIKNTDLHYLMLEAAEVENSF</sequence>
<dbReference type="Proteomes" id="UP001138672">
    <property type="component" value="Unassembled WGS sequence"/>
</dbReference>
<comment type="cofactor">
    <cofactor evidence="3">
        <name>Zn(2+)</name>
        <dbReference type="ChEBI" id="CHEBI:29105"/>
    </cofactor>
    <text evidence="3">Binds 2 Zn(2+) ions.</text>
</comment>
<feature type="binding site" evidence="3">
    <location>
        <position position="153"/>
    </location>
    <ligand>
        <name>Mg(2+)</name>
        <dbReference type="ChEBI" id="CHEBI:18420"/>
    </ligand>
</feature>
<dbReference type="PANTHER" id="PTHR11596">
    <property type="entry name" value="ALKALINE PHOSPHATASE"/>
    <property type="match status" value="1"/>
</dbReference>
<comment type="cofactor">
    <cofactor evidence="3">
        <name>Mg(2+)</name>
        <dbReference type="ChEBI" id="CHEBI:18420"/>
    </cofactor>
    <text evidence="3">Binds 1 Mg(2+) ion.</text>
</comment>
<evidence type="ECO:0000313" key="6">
    <source>
        <dbReference type="EMBL" id="MDQ0336146.1"/>
    </source>
</evidence>
<dbReference type="AlphaFoldDB" id="A0A9X0YPF8"/>
<feature type="binding site" evidence="3">
    <location>
        <position position="327"/>
    </location>
    <ligand>
        <name>Zn(2+)</name>
        <dbReference type="ChEBI" id="CHEBI:29105"/>
        <label>2</label>
    </ligand>
</feature>
<reference evidence="5" key="1">
    <citation type="submission" date="2021-03" db="EMBL/GenBank/DDBJ databases">
        <title>Genomic Encyclopedia of Type Strains, Phase IV (KMG-IV): sequencing the most valuable type-strain genomes for metagenomic binning, comparative biology and taxonomic classification.</title>
        <authorList>
            <person name="Goeker M."/>
        </authorList>
    </citation>
    <scope>NUCLEOTIDE SEQUENCE</scope>
    <source>
        <strain evidence="5">DSM 15523</strain>
        <strain evidence="6 8">DSM 16476</strain>
    </source>
</reference>
<feature type="binding site" evidence="3">
    <location>
        <position position="326"/>
    </location>
    <ligand>
        <name>Zn(2+)</name>
        <dbReference type="ChEBI" id="CHEBI:29105"/>
        <label>2</label>
    </ligand>
</feature>
<dbReference type="InterPro" id="IPR017850">
    <property type="entry name" value="Alkaline_phosphatase_core_sf"/>
</dbReference>
<dbReference type="GO" id="GO:0004035">
    <property type="term" value="F:alkaline phosphatase activity"/>
    <property type="evidence" value="ECO:0007669"/>
    <property type="project" value="UniProtKB-EC"/>
</dbReference>
<feature type="active site" description="Phosphoserine intermediate" evidence="2">
    <location>
        <position position="100"/>
    </location>
</feature>
<keyword evidence="3" id="KW-0479">Metal-binding</keyword>
<feature type="binding site" evidence="3">
    <location>
        <position position="151"/>
    </location>
    <ligand>
        <name>Mg(2+)</name>
        <dbReference type="ChEBI" id="CHEBI:18420"/>
    </ligand>
</feature>
<dbReference type="PRINTS" id="PR00113">
    <property type="entry name" value="ALKPHPHTASE"/>
</dbReference>
<evidence type="ECO:0000313" key="7">
    <source>
        <dbReference type="Proteomes" id="UP001138672"/>
    </source>
</evidence>
<evidence type="ECO:0000313" key="5">
    <source>
        <dbReference type="EMBL" id="MBP1840957.1"/>
    </source>
</evidence>
<gene>
    <name evidence="5" type="ORF">J2Z56_002888</name>
    <name evidence="6" type="ORF">J2Z57_002599</name>
</gene>
<dbReference type="OrthoDB" id="9794455at2"/>
<name>A0A9X0YPF8_9FLAO</name>
<protein>
    <submittedName>
        <fullName evidence="5">Alkaline phosphatase</fullName>
        <ecNumber evidence="5">3.1.3.1</ecNumber>
    </submittedName>
</protein>
<dbReference type="EMBL" id="JAGGJQ010000008">
    <property type="protein sequence ID" value="MBP1840957.1"/>
    <property type="molecule type" value="Genomic_DNA"/>
</dbReference>
<dbReference type="RefSeq" id="WP_057782002.1">
    <property type="nucleotide sequence ID" value="NZ_JAGGJQ010000008.1"/>
</dbReference>
<organism evidence="5 7">
    <name type="scientific">Formosa algae</name>
    <dbReference type="NCBI Taxonomy" id="225843"/>
    <lineage>
        <taxon>Bacteria</taxon>
        <taxon>Pseudomonadati</taxon>
        <taxon>Bacteroidota</taxon>
        <taxon>Flavobacteriia</taxon>
        <taxon>Flavobacteriales</taxon>
        <taxon>Flavobacteriaceae</taxon>
        <taxon>Formosa</taxon>
    </lineage>
</organism>
<accession>A0A9X0YPF8</accession>
<keyword evidence="8" id="KW-1185">Reference proteome</keyword>
<dbReference type="Gene3D" id="1.10.60.40">
    <property type="match status" value="1"/>
</dbReference>
<evidence type="ECO:0000256" key="1">
    <source>
        <dbReference type="ARBA" id="ARBA00022553"/>
    </source>
</evidence>
<feature type="binding site" evidence="3">
    <location>
        <position position="279"/>
    </location>
    <ligand>
        <name>Mg(2+)</name>
        <dbReference type="ChEBI" id="CHEBI:18420"/>
    </ligand>
</feature>
<dbReference type="SMART" id="SM00098">
    <property type="entry name" value="alkPPc"/>
    <property type="match status" value="1"/>
</dbReference>
<feature type="binding site" evidence="3">
    <location>
        <position position="288"/>
    </location>
    <ligand>
        <name>Zn(2+)</name>
        <dbReference type="ChEBI" id="CHEBI:29105"/>
        <label>2</label>
    </ligand>
</feature>
<proteinExistence type="inferred from homology"/>
<dbReference type="GO" id="GO:0046872">
    <property type="term" value="F:metal ion binding"/>
    <property type="evidence" value="ECO:0007669"/>
    <property type="project" value="UniProtKB-KW"/>
</dbReference>
<dbReference type="EMBL" id="JAUSUU010000008">
    <property type="protein sequence ID" value="MDQ0336146.1"/>
    <property type="molecule type" value="Genomic_DNA"/>
</dbReference>
<evidence type="ECO:0000313" key="8">
    <source>
        <dbReference type="Proteomes" id="UP001231587"/>
    </source>
</evidence>
<feature type="binding site" evidence="3">
    <location>
        <position position="50"/>
    </location>
    <ligand>
        <name>Zn(2+)</name>
        <dbReference type="ChEBI" id="CHEBI:29105"/>
        <label>2</label>
    </ligand>
</feature>
<evidence type="ECO:0000256" key="4">
    <source>
        <dbReference type="RuleBase" id="RU003946"/>
    </source>
</evidence>
<keyword evidence="1" id="KW-0597">Phosphoprotein</keyword>
<comment type="caution">
    <text evidence="5">The sequence shown here is derived from an EMBL/GenBank/DDBJ whole genome shotgun (WGS) entry which is preliminary data.</text>
</comment>
<evidence type="ECO:0000256" key="3">
    <source>
        <dbReference type="PIRSR" id="PIRSR601952-2"/>
    </source>
</evidence>
<dbReference type="Proteomes" id="UP001231587">
    <property type="component" value="Unassembled WGS sequence"/>
</dbReference>